<dbReference type="Proteomes" id="UP000257109">
    <property type="component" value="Unassembled WGS sequence"/>
</dbReference>
<feature type="non-terminal residue" evidence="1">
    <location>
        <position position="1"/>
    </location>
</feature>
<keyword evidence="2" id="KW-1185">Reference proteome</keyword>
<reference evidence="1" key="1">
    <citation type="submission" date="2018-05" db="EMBL/GenBank/DDBJ databases">
        <title>Draft genome of Mucuna pruriens seed.</title>
        <authorList>
            <person name="Nnadi N.E."/>
            <person name="Vos R."/>
            <person name="Hasami M.H."/>
            <person name="Devisetty U.K."/>
            <person name="Aguiy J.C."/>
        </authorList>
    </citation>
    <scope>NUCLEOTIDE SEQUENCE [LARGE SCALE GENOMIC DNA]</scope>
    <source>
        <strain evidence="1">JCA_2017</strain>
    </source>
</reference>
<proteinExistence type="predicted"/>
<gene>
    <name evidence="1" type="ORF">CR513_25811</name>
</gene>
<accession>A0A371GNG8</accession>
<comment type="caution">
    <text evidence="1">The sequence shown here is derived from an EMBL/GenBank/DDBJ whole genome shotgun (WGS) entry which is preliminary data.</text>
</comment>
<protein>
    <submittedName>
        <fullName evidence="1">Uncharacterized protein</fullName>
    </submittedName>
</protein>
<evidence type="ECO:0000313" key="1">
    <source>
        <dbReference type="EMBL" id="RDX92112.1"/>
    </source>
</evidence>
<name>A0A371GNG8_MUCPR</name>
<dbReference type="EMBL" id="QJKJ01004947">
    <property type="protein sequence ID" value="RDX92112.1"/>
    <property type="molecule type" value="Genomic_DNA"/>
</dbReference>
<sequence length="93" mass="10779">MTDRKRYTRSVITVHISTIMTRDPIISFSDEDYKGIHSEDIPEIDSDFMCYLLASGALGVPEKEKARRKEETCKLFAARFIREILYPTTVIFT</sequence>
<organism evidence="1 2">
    <name type="scientific">Mucuna pruriens</name>
    <name type="common">Velvet bean</name>
    <name type="synonym">Dolichos pruriens</name>
    <dbReference type="NCBI Taxonomy" id="157652"/>
    <lineage>
        <taxon>Eukaryota</taxon>
        <taxon>Viridiplantae</taxon>
        <taxon>Streptophyta</taxon>
        <taxon>Embryophyta</taxon>
        <taxon>Tracheophyta</taxon>
        <taxon>Spermatophyta</taxon>
        <taxon>Magnoliopsida</taxon>
        <taxon>eudicotyledons</taxon>
        <taxon>Gunneridae</taxon>
        <taxon>Pentapetalae</taxon>
        <taxon>rosids</taxon>
        <taxon>fabids</taxon>
        <taxon>Fabales</taxon>
        <taxon>Fabaceae</taxon>
        <taxon>Papilionoideae</taxon>
        <taxon>50 kb inversion clade</taxon>
        <taxon>NPAAA clade</taxon>
        <taxon>indigoferoid/millettioid clade</taxon>
        <taxon>Phaseoleae</taxon>
        <taxon>Mucuna</taxon>
    </lineage>
</organism>
<evidence type="ECO:0000313" key="2">
    <source>
        <dbReference type="Proteomes" id="UP000257109"/>
    </source>
</evidence>
<dbReference type="AlphaFoldDB" id="A0A371GNG8"/>